<dbReference type="InterPro" id="IPR032508">
    <property type="entry name" value="FecR_C"/>
</dbReference>
<accession>A0ABV6HIS6</accession>
<evidence type="ECO:0000313" key="4">
    <source>
        <dbReference type="EMBL" id="MFC0318494.1"/>
    </source>
</evidence>
<dbReference type="Gene3D" id="3.55.50.30">
    <property type="match status" value="1"/>
</dbReference>
<dbReference type="Pfam" id="PF16344">
    <property type="entry name" value="FecR_C"/>
    <property type="match status" value="1"/>
</dbReference>
<keyword evidence="5" id="KW-1185">Reference proteome</keyword>
<evidence type="ECO:0000256" key="1">
    <source>
        <dbReference type="SAM" id="Phobius"/>
    </source>
</evidence>
<dbReference type="RefSeq" id="WP_013666046.1">
    <property type="nucleotide sequence ID" value="NZ_JBHLWO010000002.1"/>
</dbReference>
<keyword evidence="1" id="KW-0472">Membrane</keyword>
<dbReference type="Proteomes" id="UP001589774">
    <property type="component" value="Unassembled WGS sequence"/>
</dbReference>
<feature type="transmembrane region" description="Helical" evidence="1">
    <location>
        <begin position="85"/>
        <end position="106"/>
    </location>
</feature>
<keyword evidence="1" id="KW-0812">Transmembrane</keyword>
<organism evidence="4 5">
    <name type="scientific">Olivibacter oleidegradans</name>
    <dbReference type="NCBI Taxonomy" id="760123"/>
    <lineage>
        <taxon>Bacteria</taxon>
        <taxon>Pseudomonadati</taxon>
        <taxon>Bacteroidota</taxon>
        <taxon>Sphingobacteriia</taxon>
        <taxon>Sphingobacteriales</taxon>
        <taxon>Sphingobacteriaceae</taxon>
        <taxon>Olivibacter</taxon>
    </lineage>
</organism>
<gene>
    <name evidence="4" type="ORF">ACFFI0_09245</name>
</gene>
<name>A0ABV6HIS6_9SPHI</name>
<sequence>MSRARITFLFDKAMRKEITQEERLELYELLSDNSSKKVVEDLFLQARLSFEHGKTFFNEEESSQMIHKVLGGKEQPTNNTRRVDVLKWLVAAIVLITFSVGALFYYDRKPSHIQPVTYAEKDAIKSVRNRATLLLGDGSLVDLEAIDNKTVKEGDITISKTKDGQLVYHAAKANATGEIKQNILSTPRGGQFQVQLPDGTHVWLGPSSSLSYPTRFEGAKREVRLEGEAYLEIAKNKEMPFEVQTVDATIHVMGTNFLISAYEDMEEITTTLVEGKVRVSAKDNSSRTPTAKILNPGQQARINKQTKAISLKNVNLEDALAWKNGYFVFHGDDIQQVMKTIARWYDVDVTYQGDLTGETFIGTVSKFDRIEKLLQTIELTGGVHFKTEGRKVIVMK</sequence>
<comment type="caution">
    <text evidence="4">The sequence shown here is derived from an EMBL/GenBank/DDBJ whole genome shotgun (WGS) entry which is preliminary data.</text>
</comment>
<feature type="domain" description="Protein FecR C-terminal" evidence="3">
    <location>
        <begin position="326"/>
        <end position="394"/>
    </location>
</feature>
<dbReference type="PANTHER" id="PTHR30273:SF2">
    <property type="entry name" value="PROTEIN FECR"/>
    <property type="match status" value="1"/>
</dbReference>
<dbReference type="InterPro" id="IPR006860">
    <property type="entry name" value="FecR"/>
</dbReference>
<evidence type="ECO:0000259" key="3">
    <source>
        <dbReference type="Pfam" id="PF16344"/>
    </source>
</evidence>
<evidence type="ECO:0000259" key="2">
    <source>
        <dbReference type="Pfam" id="PF04773"/>
    </source>
</evidence>
<protein>
    <submittedName>
        <fullName evidence="4">FecR family protein</fullName>
    </submittedName>
</protein>
<dbReference type="Pfam" id="PF04773">
    <property type="entry name" value="FecR"/>
    <property type="match status" value="1"/>
</dbReference>
<keyword evidence="1" id="KW-1133">Transmembrane helix</keyword>
<feature type="domain" description="FecR protein" evidence="2">
    <location>
        <begin position="184"/>
        <end position="278"/>
    </location>
</feature>
<evidence type="ECO:0000313" key="5">
    <source>
        <dbReference type="Proteomes" id="UP001589774"/>
    </source>
</evidence>
<dbReference type="PANTHER" id="PTHR30273">
    <property type="entry name" value="PERIPLASMIC SIGNAL SENSOR AND SIGMA FACTOR ACTIVATOR FECR-RELATED"/>
    <property type="match status" value="1"/>
</dbReference>
<dbReference type="Gene3D" id="2.60.120.1440">
    <property type="match status" value="1"/>
</dbReference>
<reference evidence="4 5" key="1">
    <citation type="submission" date="2024-09" db="EMBL/GenBank/DDBJ databases">
        <authorList>
            <person name="Sun Q."/>
            <person name="Mori K."/>
        </authorList>
    </citation>
    <scope>NUCLEOTIDE SEQUENCE [LARGE SCALE GENOMIC DNA]</scope>
    <source>
        <strain evidence="4 5">CCM 7765</strain>
    </source>
</reference>
<dbReference type="EMBL" id="JBHLWO010000002">
    <property type="protein sequence ID" value="MFC0318494.1"/>
    <property type="molecule type" value="Genomic_DNA"/>
</dbReference>
<dbReference type="InterPro" id="IPR012373">
    <property type="entry name" value="Ferrdict_sens_TM"/>
</dbReference>
<proteinExistence type="predicted"/>